<dbReference type="RefSeq" id="WP_131098053.1">
    <property type="nucleotide sequence ID" value="NZ_CP036455.1"/>
</dbReference>
<dbReference type="AlphaFoldDB" id="A0A4P6Q0Y9"/>
<evidence type="ECO:0000313" key="3">
    <source>
        <dbReference type="Proteomes" id="UP000292235"/>
    </source>
</evidence>
<keyword evidence="3" id="KW-1185">Reference proteome</keyword>
<dbReference type="InterPro" id="IPR036365">
    <property type="entry name" value="PGBD-like_sf"/>
</dbReference>
<dbReference type="Proteomes" id="UP000292235">
    <property type="component" value="Chromosome"/>
</dbReference>
<organism evidence="2 3">
    <name type="scientific">Streptomonospora litoralis</name>
    <dbReference type="NCBI Taxonomy" id="2498135"/>
    <lineage>
        <taxon>Bacteria</taxon>
        <taxon>Bacillati</taxon>
        <taxon>Actinomycetota</taxon>
        <taxon>Actinomycetes</taxon>
        <taxon>Streptosporangiales</taxon>
        <taxon>Nocardiopsidaceae</taxon>
        <taxon>Streptomonospora</taxon>
    </lineage>
</organism>
<evidence type="ECO:0000256" key="1">
    <source>
        <dbReference type="SAM" id="MobiDB-lite"/>
    </source>
</evidence>
<dbReference type="EMBL" id="CP036455">
    <property type="protein sequence ID" value="QBI53740.1"/>
    <property type="molecule type" value="Genomic_DNA"/>
</dbReference>
<dbReference type="SUPFAM" id="SSF47090">
    <property type="entry name" value="PGBD-like"/>
    <property type="match status" value="1"/>
</dbReference>
<reference evidence="2 3" key="1">
    <citation type="submission" date="2019-02" db="EMBL/GenBank/DDBJ databases">
        <authorList>
            <person name="Khodamoradi S."/>
            <person name="Hahnke R.L."/>
            <person name="Kaempfer P."/>
            <person name="Schumann P."/>
            <person name="Rohde M."/>
            <person name="Steinert M."/>
            <person name="Luzhetskyy A."/>
            <person name="Wink J."/>
            <person name="Ruckert C."/>
        </authorList>
    </citation>
    <scope>NUCLEOTIDE SEQUENCE [LARGE SCALE GENOMIC DNA]</scope>
    <source>
        <strain evidence="2 3">M2</strain>
    </source>
</reference>
<sequence>MVAITSPHHWKRRPRQGGAGAERAHSPSGIGRFGPRRVLSALLAALQAMVDAQGLLPEPDPARVRTMLIEIGELDPAAPPQERRRALAAFQRASGLADDGVADGRTVSMLSRAWRERREMHALGVDPG</sequence>
<proteinExistence type="predicted"/>
<dbReference type="KEGG" id="strr:EKD16_09760"/>
<dbReference type="OrthoDB" id="5178799at2"/>
<feature type="region of interest" description="Disordered" evidence="1">
    <location>
        <begin position="1"/>
        <end position="34"/>
    </location>
</feature>
<protein>
    <recommendedName>
        <fullName evidence="4">Peptidoglycan binding-like domain-containing protein</fullName>
    </recommendedName>
</protein>
<evidence type="ECO:0008006" key="4">
    <source>
        <dbReference type="Google" id="ProtNLM"/>
    </source>
</evidence>
<gene>
    <name evidence="2" type="ORF">EKD16_09760</name>
</gene>
<evidence type="ECO:0000313" key="2">
    <source>
        <dbReference type="EMBL" id="QBI53740.1"/>
    </source>
</evidence>
<accession>A0A4P6Q0Y9</accession>
<name>A0A4P6Q0Y9_9ACTN</name>